<proteinExistence type="predicted"/>
<dbReference type="RefSeq" id="WP_028857760.1">
    <property type="nucleotide sequence ID" value="NZ_CAJHAQ010000001.1"/>
</dbReference>
<dbReference type="InterPro" id="IPR057271">
    <property type="entry name" value="YagK_YfjJ_C"/>
</dbReference>
<evidence type="ECO:0000313" key="3">
    <source>
        <dbReference type="Proteomes" id="UP000254123"/>
    </source>
</evidence>
<feature type="domain" description="YagK/YfjJ C-terminal" evidence="1">
    <location>
        <begin position="44"/>
        <end position="175"/>
    </location>
</feature>
<dbReference type="EMBL" id="UGVC01000001">
    <property type="protein sequence ID" value="SUD92076.1"/>
    <property type="molecule type" value="Genomic_DNA"/>
</dbReference>
<name>A0A379LN94_9GAMM</name>
<reference evidence="2 3" key="1">
    <citation type="submission" date="2018-06" db="EMBL/GenBank/DDBJ databases">
        <authorList>
            <consortium name="Pathogen Informatics"/>
            <person name="Doyle S."/>
        </authorList>
    </citation>
    <scope>NUCLEOTIDE SEQUENCE [LARGE SCALE GENOMIC DNA]</scope>
    <source>
        <strain evidence="2 3">NCTC10526</strain>
    </source>
</reference>
<protein>
    <submittedName>
        <fullName evidence="2">Protein of uncharacterized function (DUF3296)</fullName>
    </submittedName>
</protein>
<dbReference type="STRING" id="1123034.GCA_000685805_00064"/>
<sequence>MRQIIHKNSIVLNGLELPVNANSEQGCYVEILEALHSQMTAMINIHCKVMLLRADIRLYEYTDDNKVISKFLRQLKKWLRNNYKIKEVGHLWVREREKSKQQHYHLMLMIDANKVRHPKRIIERIDYMASIYNLSAYTPKNCYYLIKRDDQDKFNEAFKRGSYLAKQRGKGYKGKLANNYSASRIKVN</sequence>
<organism evidence="2 3">
    <name type="scientific">Psychrobacter phenylpyruvicus</name>
    <dbReference type="NCBI Taxonomy" id="29432"/>
    <lineage>
        <taxon>Bacteria</taxon>
        <taxon>Pseudomonadati</taxon>
        <taxon>Pseudomonadota</taxon>
        <taxon>Gammaproteobacteria</taxon>
        <taxon>Moraxellales</taxon>
        <taxon>Moraxellaceae</taxon>
        <taxon>Psychrobacter</taxon>
    </lineage>
</organism>
<accession>A0A379LN94</accession>
<evidence type="ECO:0000313" key="2">
    <source>
        <dbReference type="EMBL" id="SUD92076.1"/>
    </source>
</evidence>
<evidence type="ECO:0000259" key="1">
    <source>
        <dbReference type="Pfam" id="PF11726"/>
    </source>
</evidence>
<dbReference type="Proteomes" id="UP000254123">
    <property type="component" value="Unassembled WGS sequence"/>
</dbReference>
<dbReference type="AlphaFoldDB" id="A0A379LN94"/>
<gene>
    <name evidence="2" type="ORF">NCTC10526_02457</name>
</gene>
<keyword evidence="3" id="KW-1185">Reference proteome</keyword>
<dbReference type="Pfam" id="PF11726">
    <property type="entry name" value="YagK_YfjJ_C"/>
    <property type="match status" value="1"/>
</dbReference>